<evidence type="ECO:0000313" key="2">
    <source>
        <dbReference type="Proteomes" id="UP001438707"/>
    </source>
</evidence>
<keyword evidence="2" id="KW-1185">Reference proteome</keyword>
<name>A0AAW1RLL9_9CHLO</name>
<gene>
    <name evidence="1" type="ORF">WJX74_007677</name>
</gene>
<proteinExistence type="predicted"/>
<dbReference type="Proteomes" id="UP001438707">
    <property type="component" value="Unassembled WGS sequence"/>
</dbReference>
<evidence type="ECO:0000313" key="1">
    <source>
        <dbReference type="EMBL" id="KAK9834694.1"/>
    </source>
</evidence>
<organism evidence="1 2">
    <name type="scientific">Apatococcus lobatus</name>
    <dbReference type="NCBI Taxonomy" id="904363"/>
    <lineage>
        <taxon>Eukaryota</taxon>
        <taxon>Viridiplantae</taxon>
        <taxon>Chlorophyta</taxon>
        <taxon>core chlorophytes</taxon>
        <taxon>Trebouxiophyceae</taxon>
        <taxon>Chlorellales</taxon>
        <taxon>Chlorellaceae</taxon>
        <taxon>Apatococcus</taxon>
    </lineage>
</organism>
<dbReference type="EMBL" id="JALJOS010000009">
    <property type="protein sequence ID" value="KAK9834694.1"/>
    <property type="molecule type" value="Genomic_DNA"/>
</dbReference>
<reference evidence="1 2" key="1">
    <citation type="journal article" date="2024" name="Nat. Commun.">
        <title>Phylogenomics reveals the evolutionary origins of lichenization in chlorophyte algae.</title>
        <authorList>
            <person name="Puginier C."/>
            <person name="Libourel C."/>
            <person name="Otte J."/>
            <person name="Skaloud P."/>
            <person name="Haon M."/>
            <person name="Grisel S."/>
            <person name="Petersen M."/>
            <person name="Berrin J.G."/>
            <person name="Delaux P.M."/>
            <person name="Dal Grande F."/>
            <person name="Keller J."/>
        </authorList>
    </citation>
    <scope>NUCLEOTIDE SEQUENCE [LARGE SCALE GENOMIC DNA]</scope>
    <source>
        <strain evidence="1 2">SAG 2145</strain>
    </source>
</reference>
<protein>
    <submittedName>
        <fullName evidence="1">Uncharacterized protein</fullName>
    </submittedName>
</protein>
<comment type="caution">
    <text evidence="1">The sequence shown here is derived from an EMBL/GenBank/DDBJ whole genome shotgun (WGS) entry which is preliminary data.</text>
</comment>
<dbReference type="AlphaFoldDB" id="A0AAW1RLL9"/>
<sequence length="85" mass="9351">MRRSTGTANRRTAVGAESLLQTGERLRVESRGPGLCLASVEPVLTVKDLRGTKSCHVLRTFLTGRRRLLALLGLRAPHFVRAQLT</sequence>
<accession>A0AAW1RLL9</accession>